<proteinExistence type="predicted"/>
<organism evidence="1 2">
    <name type="scientific">Neofusicoccum parvum</name>
    <dbReference type="NCBI Taxonomy" id="310453"/>
    <lineage>
        <taxon>Eukaryota</taxon>
        <taxon>Fungi</taxon>
        <taxon>Dikarya</taxon>
        <taxon>Ascomycota</taxon>
        <taxon>Pezizomycotina</taxon>
        <taxon>Dothideomycetes</taxon>
        <taxon>Dothideomycetes incertae sedis</taxon>
        <taxon>Botryosphaeriales</taxon>
        <taxon>Botryosphaeriaceae</taxon>
        <taxon>Neofusicoccum</taxon>
    </lineage>
</organism>
<dbReference type="Proteomes" id="UP001165186">
    <property type="component" value="Unassembled WGS sequence"/>
</dbReference>
<accession>A0ACB5SLU7</accession>
<dbReference type="EMBL" id="BSXG01000132">
    <property type="protein sequence ID" value="GME47427.1"/>
    <property type="molecule type" value="Genomic_DNA"/>
</dbReference>
<evidence type="ECO:0000313" key="2">
    <source>
        <dbReference type="Proteomes" id="UP001165186"/>
    </source>
</evidence>
<reference evidence="1" key="1">
    <citation type="submission" date="2024-09" db="EMBL/GenBank/DDBJ databases">
        <title>Draft Genome Sequences of Neofusicoccum parvum.</title>
        <authorList>
            <person name="Ashida A."/>
            <person name="Camagna M."/>
            <person name="Tanaka A."/>
            <person name="Takemoto D."/>
        </authorList>
    </citation>
    <scope>NUCLEOTIDE SEQUENCE</scope>
    <source>
        <strain evidence="1">PPO83</strain>
    </source>
</reference>
<sequence length="364" mass="40298">MSSSASSSPPVSVADAPAAVEWHCSEKNELKYLIRAGVQGPTTISLRVDAAASSAFIKLRFPASLKALPKTSLYLYIYPERIRSLSCDGKDVPGPVRAAMPTRIKRVRFELSEPGVAIVPDEPLLPKNRASGNTLELLSSLSRATTLTVYLPEKALPEDLLPSLIKAHGNGGLRTMEREADLSTLYCGKGGKIFGSQAPTAQTRDVTPAQTPPSYDELGPSPPRVPEPLRSSKHPTGKRRRLSSGAQSREGDLVEQVCKRVMDLVSRQIGEQLHEMELRMEQRLDKRVDELKAEVHGRLDDVNERLDDLDDNLEMTSEVVDVRIDDQMLAIKEELSEHVREEAKHIEEKVKDELRGTTFSLDFD</sequence>
<keyword evidence="2" id="KW-1185">Reference proteome</keyword>
<name>A0ACB5SLU7_9PEZI</name>
<evidence type="ECO:0000313" key="1">
    <source>
        <dbReference type="EMBL" id="GME47427.1"/>
    </source>
</evidence>
<protein>
    <submittedName>
        <fullName evidence="1">Centrosome-associated protein cep250</fullName>
    </submittedName>
</protein>
<gene>
    <name evidence="1" type="primary">g5185</name>
    <name evidence="1" type="ORF">NpPPO83_00005185</name>
</gene>
<comment type="caution">
    <text evidence="1">The sequence shown here is derived from an EMBL/GenBank/DDBJ whole genome shotgun (WGS) entry which is preliminary data.</text>
</comment>